<feature type="region of interest" description="Disordered" evidence="7">
    <location>
        <begin position="114"/>
        <end position="142"/>
    </location>
</feature>
<keyword evidence="10" id="KW-1185">Reference proteome</keyword>
<evidence type="ECO:0000256" key="2">
    <source>
        <dbReference type="ARBA" id="ARBA00023015"/>
    </source>
</evidence>
<evidence type="ECO:0000256" key="1">
    <source>
        <dbReference type="ARBA" id="ARBA00004123"/>
    </source>
</evidence>
<gene>
    <name evidence="9" type="ORF">CDL12_15012</name>
</gene>
<dbReference type="PANTHER" id="PTHR11514:SF47">
    <property type="entry name" value="TRANSCRIPTION FACTOR BHLH13"/>
    <property type="match status" value="1"/>
</dbReference>
<feature type="domain" description="BHLH" evidence="8">
    <location>
        <begin position="131"/>
        <end position="180"/>
    </location>
</feature>
<name>A0A2G9H4F1_9LAMI</name>
<comment type="subcellular location">
    <subcellularLocation>
        <location evidence="1 5">Nucleus</location>
    </subcellularLocation>
</comment>
<dbReference type="OrthoDB" id="677168at2759"/>
<dbReference type="GO" id="GO:0005634">
    <property type="term" value="C:nucleus"/>
    <property type="evidence" value="ECO:0007669"/>
    <property type="project" value="UniProtKB-SubCell"/>
</dbReference>
<sequence>MQFREKIIASTNGNWLPLSNTRNGFHGLAWTHYGNVKPANPVEFYSPQTNNLPEAVNGAREEFLLNNFQHQKPAQMQIDFSGATSRAIISHPHSVESEHSDFEASCKEETVGLLEDNRPRKRGRKPANGREEPLNHVEAERQRREKLNQRFYALRAVVPNISKMDKASLLGDAIAYITELQRKLKDMESEKERLGSVSREPSVSEANLYTEMENQDSTIDIETVNNEITVRVSCPLNSHPASRIIQAIKDAEATIVDAKMASGTERVFHTFVVKSLGPDRLTKEKLIEAFSHMSKSS</sequence>
<organism evidence="9 10">
    <name type="scientific">Handroanthus impetiginosus</name>
    <dbReference type="NCBI Taxonomy" id="429701"/>
    <lineage>
        <taxon>Eukaryota</taxon>
        <taxon>Viridiplantae</taxon>
        <taxon>Streptophyta</taxon>
        <taxon>Embryophyta</taxon>
        <taxon>Tracheophyta</taxon>
        <taxon>Spermatophyta</taxon>
        <taxon>Magnoliopsida</taxon>
        <taxon>eudicotyledons</taxon>
        <taxon>Gunneridae</taxon>
        <taxon>Pentapetalae</taxon>
        <taxon>asterids</taxon>
        <taxon>lamiids</taxon>
        <taxon>Lamiales</taxon>
        <taxon>Bignoniaceae</taxon>
        <taxon>Crescentiina</taxon>
        <taxon>Tabebuia alliance</taxon>
        <taxon>Handroanthus</taxon>
    </lineage>
</organism>
<evidence type="ECO:0000313" key="10">
    <source>
        <dbReference type="Proteomes" id="UP000231279"/>
    </source>
</evidence>
<comment type="caution">
    <text evidence="9">The sequence shown here is derived from an EMBL/GenBank/DDBJ whole genome shotgun (WGS) entry which is preliminary data.</text>
</comment>
<keyword evidence="3 5" id="KW-0804">Transcription</keyword>
<dbReference type="PROSITE" id="PS50888">
    <property type="entry name" value="BHLH"/>
    <property type="match status" value="1"/>
</dbReference>
<dbReference type="SMART" id="SM00353">
    <property type="entry name" value="HLH"/>
    <property type="match status" value="1"/>
</dbReference>
<dbReference type="FunFam" id="4.10.280.10:FF:000078">
    <property type="entry name" value="Transcription factor bHLH13"/>
    <property type="match status" value="1"/>
</dbReference>
<evidence type="ECO:0000256" key="7">
    <source>
        <dbReference type="SAM" id="MobiDB-lite"/>
    </source>
</evidence>
<dbReference type="SUPFAM" id="SSF47459">
    <property type="entry name" value="HLH, helix-loop-helix DNA-binding domain"/>
    <property type="match status" value="1"/>
</dbReference>
<evidence type="ECO:0000259" key="8">
    <source>
        <dbReference type="PROSITE" id="PS50888"/>
    </source>
</evidence>
<dbReference type="AlphaFoldDB" id="A0A2G9H4F1"/>
<feature type="coiled-coil region" evidence="6">
    <location>
        <begin position="170"/>
        <end position="197"/>
    </location>
</feature>
<reference evidence="10" key="1">
    <citation type="journal article" date="2018" name="Gigascience">
        <title>Genome assembly of the Pink Ipe (Handroanthus impetiginosus, Bignoniaceae), a highly valued, ecologically keystone Neotropical timber forest tree.</title>
        <authorList>
            <person name="Silva-Junior O.B."/>
            <person name="Grattapaglia D."/>
            <person name="Novaes E."/>
            <person name="Collevatti R.G."/>
        </authorList>
    </citation>
    <scope>NUCLEOTIDE SEQUENCE [LARGE SCALE GENOMIC DNA]</scope>
    <source>
        <strain evidence="10">cv. UFG-1</strain>
    </source>
</reference>
<dbReference type="InterPro" id="IPR036638">
    <property type="entry name" value="HLH_DNA-bd_sf"/>
</dbReference>
<dbReference type="GO" id="GO:0046983">
    <property type="term" value="F:protein dimerization activity"/>
    <property type="evidence" value="ECO:0007669"/>
    <property type="project" value="InterPro"/>
</dbReference>
<dbReference type="Gene3D" id="4.10.280.10">
    <property type="entry name" value="Helix-loop-helix DNA-binding domain"/>
    <property type="match status" value="1"/>
</dbReference>
<evidence type="ECO:0000313" key="9">
    <source>
        <dbReference type="EMBL" id="PIN12386.1"/>
    </source>
</evidence>
<dbReference type="Proteomes" id="UP000231279">
    <property type="component" value="Unassembled WGS sequence"/>
</dbReference>
<keyword evidence="4 5" id="KW-0539">Nucleus</keyword>
<dbReference type="PANTHER" id="PTHR11514">
    <property type="entry name" value="MYC"/>
    <property type="match status" value="1"/>
</dbReference>
<dbReference type="GO" id="GO:0000976">
    <property type="term" value="F:transcription cis-regulatory region binding"/>
    <property type="evidence" value="ECO:0007669"/>
    <property type="project" value="TreeGrafter"/>
</dbReference>
<evidence type="ECO:0000256" key="5">
    <source>
        <dbReference type="RuleBase" id="RU369104"/>
    </source>
</evidence>
<keyword evidence="6" id="KW-0175">Coiled coil</keyword>
<dbReference type="STRING" id="429701.A0A2G9H4F1"/>
<proteinExistence type="predicted"/>
<protein>
    <recommendedName>
        <fullName evidence="5">Transcription factor</fullName>
        <shortName evidence="5">bHLH transcription factor</shortName>
    </recommendedName>
    <alternativeName>
        <fullName evidence="5">Basic helix-loop-helix protein</fullName>
    </alternativeName>
</protein>
<evidence type="ECO:0000256" key="6">
    <source>
        <dbReference type="SAM" id="Coils"/>
    </source>
</evidence>
<dbReference type="EMBL" id="NKXS01002703">
    <property type="protein sequence ID" value="PIN12386.1"/>
    <property type="molecule type" value="Genomic_DNA"/>
</dbReference>
<evidence type="ECO:0000256" key="4">
    <source>
        <dbReference type="ARBA" id="ARBA00023242"/>
    </source>
</evidence>
<keyword evidence="2 5" id="KW-0805">Transcription regulation</keyword>
<dbReference type="InterPro" id="IPR011598">
    <property type="entry name" value="bHLH_dom"/>
</dbReference>
<dbReference type="CDD" id="cd11449">
    <property type="entry name" value="bHLH_AtAIB_like"/>
    <property type="match status" value="1"/>
</dbReference>
<evidence type="ECO:0000256" key="3">
    <source>
        <dbReference type="ARBA" id="ARBA00023163"/>
    </source>
</evidence>
<dbReference type="InterPro" id="IPR045084">
    <property type="entry name" value="AIB/MYC-like"/>
</dbReference>
<feature type="compositionally biased region" description="Basic and acidic residues" evidence="7">
    <location>
        <begin position="128"/>
        <end position="142"/>
    </location>
</feature>
<accession>A0A2G9H4F1</accession>
<dbReference type="GO" id="GO:0003700">
    <property type="term" value="F:DNA-binding transcription factor activity"/>
    <property type="evidence" value="ECO:0007669"/>
    <property type="project" value="InterPro"/>
</dbReference>
<dbReference type="Pfam" id="PF00010">
    <property type="entry name" value="HLH"/>
    <property type="match status" value="1"/>
</dbReference>